<accession>A0ABM3RH03</accession>
<reference evidence="4" key="2">
    <citation type="submission" date="2025-08" db="UniProtKB">
        <authorList>
            <consortium name="RefSeq"/>
        </authorList>
    </citation>
    <scope>IDENTIFICATION</scope>
    <source>
        <tissue evidence="4">Leaf</tissue>
    </source>
</reference>
<dbReference type="RefSeq" id="XP_056694892.1">
    <property type="nucleotide sequence ID" value="XM_056838914.1"/>
</dbReference>
<keyword evidence="2" id="KW-1133">Transmembrane helix</keyword>
<proteinExistence type="predicted"/>
<keyword evidence="2" id="KW-0812">Transmembrane</keyword>
<reference evidence="3" key="1">
    <citation type="journal article" date="2021" name="Nat. Commun.">
        <title>Genomic analyses provide insights into spinach domestication and the genetic basis of agronomic traits.</title>
        <authorList>
            <person name="Cai X."/>
            <person name="Sun X."/>
            <person name="Xu C."/>
            <person name="Sun H."/>
            <person name="Wang X."/>
            <person name="Ge C."/>
            <person name="Zhang Z."/>
            <person name="Wang Q."/>
            <person name="Fei Z."/>
            <person name="Jiao C."/>
            <person name="Wang Q."/>
        </authorList>
    </citation>
    <scope>NUCLEOTIDE SEQUENCE [LARGE SCALE GENOMIC DNA]</scope>
    <source>
        <strain evidence="3">cv. Varoflay</strain>
    </source>
</reference>
<gene>
    <name evidence="4" type="primary">LOC130469560</name>
</gene>
<evidence type="ECO:0000256" key="1">
    <source>
        <dbReference type="SAM" id="MobiDB-lite"/>
    </source>
</evidence>
<dbReference type="Proteomes" id="UP000813463">
    <property type="component" value="Chromosome 3"/>
</dbReference>
<keyword evidence="3" id="KW-1185">Reference proteome</keyword>
<sequence>MVKLASARESRLYGPRLSRNRAEYMNAGLYLFATVILLTGFLAQFSMEPRSGLVLLLIGYFLIAAVNVHDLVAHLAGIDYRLPLMEFDVQLGLVEFAVPVVQILGSLLSFLGILFLLILKLKSVVVAESPPVDQPLIEEDVIPSPLKPSAALGVEIQDITEVVEAIEADFAPASDVPEVAEEKKESADLPFEREKSPDKEMVDLSGPEAAVPEVQKEVPSAGEEEQPEQGLTRKRRHSTLGSTSTSALDRMIHADPCSEAGQLLSELTEVKQLYLQYSREARESAEKIGAEEMKSKFEAADKESKEAELRLCHFVKHRELIQQQADKVPVLRLKLQEKDDYIRKLKQERVDLYTADQCFALTEEKGIGFKLERHALNMLIVGPVLWLIGSVHNSCQIYERVDGHIQILQESVTIPFLLGSLLFVVGAIINTRDQSSWIYHGLLLLGNTWVWLGVFGSLLLFIGGLMNVVKVFKMQQMNGLRLEKLRGGAQEGLVRVREGRVPLITDESLSTRRFQGAEPKKPIAATPYKDVLVSNT</sequence>
<feature type="region of interest" description="Disordered" evidence="1">
    <location>
        <begin position="174"/>
        <end position="247"/>
    </location>
</feature>
<dbReference type="GeneID" id="130469560"/>
<feature type="transmembrane region" description="Helical" evidence="2">
    <location>
        <begin position="412"/>
        <end position="429"/>
    </location>
</feature>
<evidence type="ECO:0000256" key="2">
    <source>
        <dbReference type="SAM" id="Phobius"/>
    </source>
</evidence>
<feature type="transmembrane region" description="Helical" evidence="2">
    <location>
        <begin position="27"/>
        <end position="46"/>
    </location>
</feature>
<evidence type="ECO:0000313" key="4">
    <source>
        <dbReference type="RefSeq" id="XP_056694892.1"/>
    </source>
</evidence>
<organism evidence="3 4">
    <name type="scientific">Spinacia oleracea</name>
    <name type="common">Spinach</name>
    <dbReference type="NCBI Taxonomy" id="3562"/>
    <lineage>
        <taxon>Eukaryota</taxon>
        <taxon>Viridiplantae</taxon>
        <taxon>Streptophyta</taxon>
        <taxon>Embryophyta</taxon>
        <taxon>Tracheophyta</taxon>
        <taxon>Spermatophyta</taxon>
        <taxon>Magnoliopsida</taxon>
        <taxon>eudicotyledons</taxon>
        <taxon>Gunneridae</taxon>
        <taxon>Pentapetalae</taxon>
        <taxon>Caryophyllales</taxon>
        <taxon>Chenopodiaceae</taxon>
        <taxon>Chenopodioideae</taxon>
        <taxon>Anserineae</taxon>
        <taxon>Spinacia</taxon>
    </lineage>
</organism>
<protein>
    <submittedName>
        <fullName evidence="4">Uncharacterized protein</fullName>
    </submittedName>
</protein>
<evidence type="ECO:0000313" key="3">
    <source>
        <dbReference type="Proteomes" id="UP000813463"/>
    </source>
</evidence>
<name>A0ABM3RH03_SPIOL</name>
<feature type="compositionally biased region" description="Basic and acidic residues" evidence="1">
    <location>
        <begin position="180"/>
        <end position="202"/>
    </location>
</feature>
<feature type="transmembrane region" description="Helical" evidence="2">
    <location>
        <begin position="96"/>
        <end position="119"/>
    </location>
</feature>
<dbReference type="PANTHER" id="PTHR34967">
    <property type="entry name" value="OS02G0257200 PROTEIN"/>
    <property type="match status" value="1"/>
</dbReference>
<keyword evidence="2" id="KW-0472">Membrane</keyword>
<feature type="transmembrane region" description="Helical" evidence="2">
    <location>
        <begin position="53"/>
        <end position="76"/>
    </location>
</feature>
<feature type="transmembrane region" description="Helical" evidence="2">
    <location>
        <begin position="449"/>
        <end position="472"/>
    </location>
</feature>
<dbReference type="PANTHER" id="PTHR34967:SF1">
    <property type="entry name" value="OS02G0257200 PROTEIN"/>
    <property type="match status" value="1"/>
</dbReference>